<dbReference type="STRING" id="1798647.A2855_03005"/>
<feature type="transmembrane region" description="Helical" evidence="1">
    <location>
        <begin position="44"/>
        <end position="65"/>
    </location>
</feature>
<comment type="caution">
    <text evidence="2">The sequence shown here is derived from an EMBL/GenBank/DDBJ whole genome shotgun (WGS) entry which is preliminary data.</text>
</comment>
<keyword evidence="1" id="KW-0472">Membrane</keyword>
<protein>
    <submittedName>
        <fullName evidence="2">Uncharacterized protein</fullName>
    </submittedName>
</protein>
<name>A0A1G2C8W8_9BACT</name>
<sequence length="114" mass="12890">MRKYLGDTLWGMIVGFLMFFMPSLTTGLYGFWGFDFLYDNFDKSGVVTLLSLLYLCTYFILFLLYRIVRSFISLDSLGKNQVVSFLFFLFGGVIGLIVYLATGVIGFSSGDFGL</sequence>
<reference evidence="2 3" key="1">
    <citation type="journal article" date="2016" name="Nat. Commun.">
        <title>Thousands of microbial genomes shed light on interconnected biogeochemical processes in an aquifer system.</title>
        <authorList>
            <person name="Anantharaman K."/>
            <person name="Brown C.T."/>
            <person name="Hug L.A."/>
            <person name="Sharon I."/>
            <person name="Castelle C.J."/>
            <person name="Probst A.J."/>
            <person name="Thomas B.C."/>
            <person name="Singh A."/>
            <person name="Wilkins M.J."/>
            <person name="Karaoz U."/>
            <person name="Brodie E.L."/>
            <person name="Williams K.H."/>
            <person name="Hubbard S.S."/>
            <person name="Banfield J.F."/>
        </authorList>
    </citation>
    <scope>NUCLEOTIDE SEQUENCE [LARGE SCALE GENOMIC DNA]</scope>
</reference>
<evidence type="ECO:0000313" key="2">
    <source>
        <dbReference type="EMBL" id="OGY97823.1"/>
    </source>
</evidence>
<keyword evidence="1" id="KW-1133">Transmembrane helix</keyword>
<dbReference type="AlphaFoldDB" id="A0A1G2C8W8"/>
<dbReference type="Proteomes" id="UP000179059">
    <property type="component" value="Unassembled WGS sequence"/>
</dbReference>
<feature type="transmembrane region" description="Helical" evidence="1">
    <location>
        <begin position="9"/>
        <end position="32"/>
    </location>
</feature>
<proteinExistence type="predicted"/>
<dbReference type="EMBL" id="MHKX01000022">
    <property type="protein sequence ID" value="OGY97823.1"/>
    <property type="molecule type" value="Genomic_DNA"/>
</dbReference>
<organism evidence="2 3">
    <name type="scientific">Candidatus Liptonbacteria bacterium RIFCSPHIGHO2_01_FULL_57_28</name>
    <dbReference type="NCBI Taxonomy" id="1798647"/>
    <lineage>
        <taxon>Bacteria</taxon>
        <taxon>Candidatus Liptoniibacteriota</taxon>
    </lineage>
</organism>
<evidence type="ECO:0000256" key="1">
    <source>
        <dbReference type="SAM" id="Phobius"/>
    </source>
</evidence>
<evidence type="ECO:0000313" key="3">
    <source>
        <dbReference type="Proteomes" id="UP000179059"/>
    </source>
</evidence>
<feature type="transmembrane region" description="Helical" evidence="1">
    <location>
        <begin position="85"/>
        <end position="107"/>
    </location>
</feature>
<keyword evidence="1" id="KW-0812">Transmembrane</keyword>
<gene>
    <name evidence="2" type="ORF">A2855_03005</name>
</gene>
<accession>A0A1G2C8W8</accession>